<reference evidence="3" key="1">
    <citation type="submission" date="2018-02" db="EMBL/GenBank/DDBJ databases">
        <authorList>
            <person name="Cohen D.B."/>
            <person name="Kent A.D."/>
        </authorList>
    </citation>
    <scope>NUCLEOTIDE SEQUENCE</scope>
</reference>
<name>A0A2N9GT85_FAGSY</name>
<dbReference type="AlphaFoldDB" id="A0A2N9GT85"/>
<gene>
    <name evidence="3" type="ORF">FSB_LOCUS30442</name>
</gene>
<keyword evidence="2" id="KW-0812">Transmembrane</keyword>
<feature type="transmembrane region" description="Helical" evidence="2">
    <location>
        <begin position="35"/>
        <end position="56"/>
    </location>
</feature>
<sequence length="74" mass="8283">MVGRVCEKPSSVSSHNRLQVPTKNAEDRGREQADLVLILLLMWASYFPPPSLPLLLSPSLELPPFLLYLPTILL</sequence>
<keyword evidence="2" id="KW-0472">Membrane</keyword>
<feature type="region of interest" description="Disordered" evidence="1">
    <location>
        <begin position="1"/>
        <end position="28"/>
    </location>
</feature>
<keyword evidence="2" id="KW-1133">Transmembrane helix</keyword>
<organism evidence="3">
    <name type="scientific">Fagus sylvatica</name>
    <name type="common">Beechnut</name>
    <dbReference type="NCBI Taxonomy" id="28930"/>
    <lineage>
        <taxon>Eukaryota</taxon>
        <taxon>Viridiplantae</taxon>
        <taxon>Streptophyta</taxon>
        <taxon>Embryophyta</taxon>
        <taxon>Tracheophyta</taxon>
        <taxon>Spermatophyta</taxon>
        <taxon>Magnoliopsida</taxon>
        <taxon>eudicotyledons</taxon>
        <taxon>Gunneridae</taxon>
        <taxon>Pentapetalae</taxon>
        <taxon>rosids</taxon>
        <taxon>fabids</taxon>
        <taxon>Fagales</taxon>
        <taxon>Fagaceae</taxon>
        <taxon>Fagus</taxon>
    </lineage>
</organism>
<accession>A0A2N9GT85</accession>
<evidence type="ECO:0000256" key="2">
    <source>
        <dbReference type="SAM" id="Phobius"/>
    </source>
</evidence>
<proteinExistence type="predicted"/>
<dbReference type="EMBL" id="OIVN01002320">
    <property type="protein sequence ID" value="SPD02560.1"/>
    <property type="molecule type" value="Genomic_DNA"/>
</dbReference>
<protein>
    <submittedName>
        <fullName evidence="3">Uncharacterized protein</fullName>
    </submittedName>
</protein>
<evidence type="ECO:0000313" key="3">
    <source>
        <dbReference type="EMBL" id="SPD02560.1"/>
    </source>
</evidence>
<evidence type="ECO:0000256" key="1">
    <source>
        <dbReference type="SAM" id="MobiDB-lite"/>
    </source>
</evidence>
<feature type="compositionally biased region" description="Polar residues" evidence="1">
    <location>
        <begin position="10"/>
        <end position="22"/>
    </location>
</feature>